<dbReference type="Gene3D" id="1.20.120.530">
    <property type="entry name" value="GntR ligand-binding domain-like"/>
    <property type="match status" value="1"/>
</dbReference>
<organism evidence="5 6">
    <name type="scientific">Tindallia magadiensis</name>
    <dbReference type="NCBI Taxonomy" id="69895"/>
    <lineage>
        <taxon>Bacteria</taxon>
        <taxon>Bacillati</taxon>
        <taxon>Bacillota</taxon>
        <taxon>Clostridia</taxon>
        <taxon>Peptostreptococcales</taxon>
        <taxon>Tindalliaceae</taxon>
        <taxon>Tindallia</taxon>
    </lineage>
</organism>
<sequence length="221" mass="25637">MMNTTYKVENIQSVSDIVYSNLRNMIFSQDLKSGDRLIESNIAEEMNVSRTPVREAIKKLEAEGLLEYKPRRGAIVKGISREDIIEIYSIRKAIEVLAVEYSVENITSEELENLRELSNRSKKHAEAGETDLFNKVLKEFNQQLIATSRKPRLIRLIDIHLDYLERFRLANRGQINRRKEAIEEHDEIIEAISKKDKEEARNAVINHLNNAQKAYLDVVLE</sequence>
<dbReference type="AlphaFoldDB" id="A0A1I3EX71"/>
<dbReference type="InterPro" id="IPR011711">
    <property type="entry name" value="GntR_C"/>
</dbReference>
<evidence type="ECO:0000256" key="2">
    <source>
        <dbReference type="ARBA" id="ARBA00023125"/>
    </source>
</evidence>
<dbReference type="SUPFAM" id="SSF46785">
    <property type="entry name" value="Winged helix' DNA-binding domain"/>
    <property type="match status" value="1"/>
</dbReference>
<dbReference type="STRING" id="69895.SAMN05192551_105200"/>
<dbReference type="InterPro" id="IPR008920">
    <property type="entry name" value="TF_FadR/GntR_C"/>
</dbReference>
<dbReference type="EMBL" id="FOQA01000005">
    <property type="protein sequence ID" value="SFI03141.1"/>
    <property type="molecule type" value="Genomic_DNA"/>
</dbReference>
<dbReference type="PRINTS" id="PR00035">
    <property type="entry name" value="HTHGNTR"/>
</dbReference>
<protein>
    <submittedName>
        <fullName evidence="5">DNA-binding transcriptional regulator, GntR family</fullName>
    </submittedName>
</protein>
<keyword evidence="2 5" id="KW-0238">DNA-binding</keyword>
<evidence type="ECO:0000256" key="1">
    <source>
        <dbReference type="ARBA" id="ARBA00023015"/>
    </source>
</evidence>
<keyword evidence="1" id="KW-0805">Transcription regulation</keyword>
<dbReference type="InterPro" id="IPR000524">
    <property type="entry name" value="Tscrpt_reg_HTH_GntR"/>
</dbReference>
<evidence type="ECO:0000259" key="4">
    <source>
        <dbReference type="PROSITE" id="PS50949"/>
    </source>
</evidence>
<dbReference type="Pfam" id="PF00392">
    <property type="entry name" value="GntR"/>
    <property type="match status" value="1"/>
</dbReference>
<dbReference type="CDD" id="cd07377">
    <property type="entry name" value="WHTH_GntR"/>
    <property type="match status" value="1"/>
</dbReference>
<dbReference type="SMART" id="SM00895">
    <property type="entry name" value="FCD"/>
    <property type="match status" value="1"/>
</dbReference>
<dbReference type="GO" id="GO:0003700">
    <property type="term" value="F:DNA-binding transcription factor activity"/>
    <property type="evidence" value="ECO:0007669"/>
    <property type="project" value="InterPro"/>
</dbReference>
<evidence type="ECO:0000313" key="5">
    <source>
        <dbReference type="EMBL" id="SFI03141.1"/>
    </source>
</evidence>
<dbReference type="PANTHER" id="PTHR43537">
    <property type="entry name" value="TRANSCRIPTIONAL REGULATOR, GNTR FAMILY"/>
    <property type="match status" value="1"/>
</dbReference>
<proteinExistence type="predicted"/>
<dbReference type="Gene3D" id="1.10.10.10">
    <property type="entry name" value="Winged helix-like DNA-binding domain superfamily/Winged helix DNA-binding domain"/>
    <property type="match status" value="1"/>
</dbReference>
<keyword evidence="6" id="KW-1185">Reference proteome</keyword>
<dbReference type="GO" id="GO:0003677">
    <property type="term" value="F:DNA binding"/>
    <property type="evidence" value="ECO:0007669"/>
    <property type="project" value="UniProtKB-KW"/>
</dbReference>
<dbReference type="PROSITE" id="PS50949">
    <property type="entry name" value="HTH_GNTR"/>
    <property type="match status" value="1"/>
</dbReference>
<dbReference type="Proteomes" id="UP000199287">
    <property type="component" value="Unassembled WGS sequence"/>
</dbReference>
<dbReference type="Pfam" id="PF07729">
    <property type="entry name" value="FCD"/>
    <property type="match status" value="1"/>
</dbReference>
<dbReference type="InterPro" id="IPR036388">
    <property type="entry name" value="WH-like_DNA-bd_sf"/>
</dbReference>
<gene>
    <name evidence="5" type="ORF">SAMN05192551_105200</name>
</gene>
<evidence type="ECO:0000256" key="3">
    <source>
        <dbReference type="ARBA" id="ARBA00023163"/>
    </source>
</evidence>
<dbReference type="PANTHER" id="PTHR43537:SF24">
    <property type="entry name" value="GLUCONATE OPERON TRANSCRIPTIONAL REPRESSOR"/>
    <property type="match status" value="1"/>
</dbReference>
<evidence type="ECO:0000313" key="6">
    <source>
        <dbReference type="Proteomes" id="UP000199287"/>
    </source>
</evidence>
<dbReference type="InterPro" id="IPR036390">
    <property type="entry name" value="WH_DNA-bd_sf"/>
</dbReference>
<dbReference type="SUPFAM" id="SSF48008">
    <property type="entry name" value="GntR ligand-binding domain-like"/>
    <property type="match status" value="1"/>
</dbReference>
<feature type="domain" description="HTH gntR-type" evidence="4">
    <location>
        <begin position="12"/>
        <end position="79"/>
    </location>
</feature>
<name>A0A1I3EX71_9FIRM</name>
<reference evidence="6" key="1">
    <citation type="submission" date="2016-10" db="EMBL/GenBank/DDBJ databases">
        <authorList>
            <person name="Varghese N."/>
            <person name="Submissions S."/>
        </authorList>
    </citation>
    <scope>NUCLEOTIDE SEQUENCE [LARGE SCALE GENOMIC DNA]</scope>
    <source>
        <strain evidence="6">Z-7934</strain>
    </source>
</reference>
<dbReference type="SMART" id="SM00345">
    <property type="entry name" value="HTH_GNTR"/>
    <property type="match status" value="1"/>
</dbReference>
<accession>A0A1I3EX71</accession>
<keyword evidence="3" id="KW-0804">Transcription</keyword>